<organism evidence="2">
    <name type="scientific">bioreactor metagenome</name>
    <dbReference type="NCBI Taxonomy" id="1076179"/>
    <lineage>
        <taxon>unclassified sequences</taxon>
        <taxon>metagenomes</taxon>
        <taxon>ecological metagenomes</taxon>
    </lineage>
</organism>
<sequence>MPEDINPNCACPRKCERHGRCAECRTRHERSIYPVYCDRKSTKIADRTEASEKSAAGSDRPPENRERHRERKRNN</sequence>
<name>A0A645DTN6_9ZZZZ</name>
<reference evidence="2" key="1">
    <citation type="submission" date="2019-08" db="EMBL/GenBank/DDBJ databases">
        <authorList>
            <person name="Kucharzyk K."/>
            <person name="Murdoch R.W."/>
            <person name="Higgins S."/>
            <person name="Loffler F."/>
        </authorList>
    </citation>
    <scope>NUCLEOTIDE SEQUENCE</scope>
</reference>
<gene>
    <name evidence="2" type="ORF">SDC9_138936</name>
</gene>
<dbReference type="EMBL" id="VSSQ01038810">
    <property type="protein sequence ID" value="MPM91802.1"/>
    <property type="molecule type" value="Genomic_DNA"/>
</dbReference>
<evidence type="ECO:0000313" key="2">
    <source>
        <dbReference type="EMBL" id="MPM91802.1"/>
    </source>
</evidence>
<dbReference type="AlphaFoldDB" id="A0A645DTN6"/>
<feature type="region of interest" description="Disordered" evidence="1">
    <location>
        <begin position="40"/>
        <end position="75"/>
    </location>
</feature>
<feature type="compositionally biased region" description="Basic and acidic residues" evidence="1">
    <location>
        <begin position="40"/>
        <end position="52"/>
    </location>
</feature>
<proteinExistence type="predicted"/>
<protein>
    <submittedName>
        <fullName evidence="2">Uncharacterized protein</fullName>
    </submittedName>
</protein>
<comment type="caution">
    <text evidence="2">The sequence shown here is derived from an EMBL/GenBank/DDBJ whole genome shotgun (WGS) entry which is preliminary data.</text>
</comment>
<evidence type="ECO:0000256" key="1">
    <source>
        <dbReference type="SAM" id="MobiDB-lite"/>
    </source>
</evidence>
<accession>A0A645DTN6</accession>